<dbReference type="InterPro" id="IPR020561">
    <property type="entry name" value="PRibGlycinamid_synth_ATP-grasp"/>
</dbReference>
<keyword evidence="8 14" id="KW-0658">Purine biosynthesis</keyword>
<dbReference type="SMART" id="SM01210">
    <property type="entry name" value="GARS_C"/>
    <property type="match status" value="1"/>
</dbReference>
<dbReference type="Pfam" id="PF02844">
    <property type="entry name" value="GARS_N"/>
    <property type="match status" value="1"/>
</dbReference>
<dbReference type="PANTHER" id="PTHR43472">
    <property type="entry name" value="PHOSPHORIBOSYLAMINE--GLYCINE LIGASE"/>
    <property type="match status" value="1"/>
</dbReference>
<dbReference type="SUPFAM" id="SSF56059">
    <property type="entry name" value="Glutathione synthetase ATP-binding domain-like"/>
    <property type="match status" value="1"/>
</dbReference>
<accession>A0A424YDI8</accession>
<evidence type="ECO:0000256" key="4">
    <source>
        <dbReference type="ARBA" id="ARBA00013255"/>
    </source>
</evidence>
<dbReference type="Gene3D" id="3.40.50.20">
    <property type="match status" value="1"/>
</dbReference>
<dbReference type="Gene3D" id="3.30.1490.20">
    <property type="entry name" value="ATP-grasp fold, A domain"/>
    <property type="match status" value="1"/>
</dbReference>
<evidence type="ECO:0000256" key="2">
    <source>
        <dbReference type="ARBA" id="ARBA00001946"/>
    </source>
</evidence>
<dbReference type="FunFam" id="3.30.1490.20:FF:000006">
    <property type="entry name" value="phosphoribosylamine--glycine ligase, chloroplastic-like"/>
    <property type="match status" value="1"/>
</dbReference>
<comment type="caution">
    <text evidence="17">The sequence shown here is derived from an EMBL/GenBank/DDBJ whole genome shotgun (WGS) entry which is preliminary data.</text>
</comment>
<dbReference type="HAMAP" id="MF_00138">
    <property type="entry name" value="GARS"/>
    <property type="match status" value="1"/>
</dbReference>
<dbReference type="Pfam" id="PF02843">
    <property type="entry name" value="GARS_C"/>
    <property type="match status" value="1"/>
</dbReference>
<dbReference type="Gene3D" id="3.30.470.20">
    <property type="entry name" value="ATP-grasp fold, B domain"/>
    <property type="match status" value="1"/>
</dbReference>
<dbReference type="FunFam" id="3.90.600.10:FF:000001">
    <property type="entry name" value="Trifunctional purine biosynthetic protein adenosine-3"/>
    <property type="match status" value="1"/>
</dbReference>
<evidence type="ECO:0000256" key="14">
    <source>
        <dbReference type="HAMAP-Rule" id="MF_00138"/>
    </source>
</evidence>
<dbReference type="SUPFAM" id="SSF52440">
    <property type="entry name" value="PreATP-grasp domain"/>
    <property type="match status" value="1"/>
</dbReference>
<keyword evidence="10" id="KW-0464">Manganese</keyword>
<dbReference type="Proteomes" id="UP000285138">
    <property type="component" value="Unassembled WGS sequence"/>
</dbReference>
<evidence type="ECO:0000259" key="16">
    <source>
        <dbReference type="PROSITE" id="PS50975"/>
    </source>
</evidence>
<dbReference type="InterPro" id="IPR037123">
    <property type="entry name" value="PRibGlycinamide_synth_C_sf"/>
</dbReference>
<dbReference type="PANTHER" id="PTHR43472:SF1">
    <property type="entry name" value="PHOSPHORIBOSYLAMINE--GLYCINE LIGASE, CHLOROPLASTIC"/>
    <property type="match status" value="1"/>
</dbReference>
<evidence type="ECO:0000313" key="17">
    <source>
        <dbReference type="EMBL" id="RQD75274.1"/>
    </source>
</evidence>
<dbReference type="GO" id="GO:0005524">
    <property type="term" value="F:ATP binding"/>
    <property type="evidence" value="ECO:0007669"/>
    <property type="project" value="UniProtKB-UniRule"/>
</dbReference>
<reference evidence="17 18" key="1">
    <citation type="submission" date="2018-08" db="EMBL/GenBank/DDBJ databases">
        <title>The metabolism and importance of syntrophic acetate oxidation coupled to methane or sulfide production in haloalkaline environments.</title>
        <authorList>
            <person name="Timmers P.H.A."/>
            <person name="Vavourakis C.D."/>
            <person name="Sorokin D.Y."/>
            <person name="Sinninghe Damste J.S."/>
            <person name="Muyzer G."/>
            <person name="Stams A.J.M."/>
            <person name="Plugge C.M."/>
        </authorList>
    </citation>
    <scope>NUCLEOTIDE SEQUENCE [LARGE SCALE GENOMIC DNA]</scope>
    <source>
        <strain evidence="17">MSAO_Bac1</strain>
    </source>
</reference>
<dbReference type="SUPFAM" id="SSF51246">
    <property type="entry name" value="Rudiment single hybrid motif"/>
    <property type="match status" value="1"/>
</dbReference>
<evidence type="ECO:0000256" key="1">
    <source>
        <dbReference type="ARBA" id="ARBA00001936"/>
    </source>
</evidence>
<evidence type="ECO:0000256" key="6">
    <source>
        <dbReference type="ARBA" id="ARBA00022723"/>
    </source>
</evidence>
<dbReference type="InterPro" id="IPR016185">
    <property type="entry name" value="PreATP-grasp_dom_sf"/>
</dbReference>
<name>A0A424YDI8_9FIRM</name>
<dbReference type="InterPro" id="IPR011761">
    <property type="entry name" value="ATP-grasp"/>
</dbReference>
<dbReference type="FunFam" id="3.40.50.20:FF:000006">
    <property type="entry name" value="Phosphoribosylamine--glycine ligase, chloroplastic"/>
    <property type="match status" value="1"/>
</dbReference>
<keyword evidence="5 14" id="KW-0436">Ligase</keyword>
<evidence type="ECO:0000256" key="15">
    <source>
        <dbReference type="PROSITE-ProRule" id="PRU00409"/>
    </source>
</evidence>
<comment type="cofactor">
    <cofactor evidence="1">
        <name>Mn(2+)</name>
        <dbReference type="ChEBI" id="CHEBI:29035"/>
    </cofactor>
</comment>
<protein>
    <recommendedName>
        <fullName evidence="4 14">Phosphoribosylamine--glycine ligase</fullName>
        <ecNumber evidence="4 14">6.3.4.13</ecNumber>
    </recommendedName>
    <alternativeName>
        <fullName evidence="14">GARS</fullName>
    </alternativeName>
    <alternativeName>
        <fullName evidence="12 14">Glycinamide ribonucleotide synthetase</fullName>
    </alternativeName>
    <alternativeName>
        <fullName evidence="13 14">Phosphoribosylglycinamide synthetase</fullName>
    </alternativeName>
</protein>
<dbReference type="InterPro" id="IPR013815">
    <property type="entry name" value="ATP_grasp_subdomain_1"/>
</dbReference>
<dbReference type="NCBIfam" id="TIGR00877">
    <property type="entry name" value="purD"/>
    <property type="match status" value="1"/>
</dbReference>
<evidence type="ECO:0000256" key="5">
    <source>
        <dbReference type="ARBA" id="ARBA00022598"/>
    </source>
</evidence>
<comment type="catalytic activity">
    <reaction evidence="14">
        <text>5-phospho-beta-D-ribosylamine + glycine + ATP = N(1)-(5-phospho-beta-D-ribosyl)glycinamide + ADP + phosphate + H(+)</text>
        <dbReference type="Rhea" id="RHEA:17453"/>
        <dbReference type="ChEBI" id="CHEBI:15378"/>
        <dbReference type="ChEBI" id="CHEBI:30616"/>
        <dbReference type="ChEBI" id="CHEBI:43474"/>
        <dbReference type="ChEBI" id="CHEBI:57305"/>
        <dbReference type="ChEBI" id="CHEBI:58681"/>
        <dbReference type="ChEBI" id="CHEBI:143788"/>
        <dbReference type="ChEBI" id="CHEBI:456216"/>
        <dbReference type="EC" id="6.3.4.13"/>
    </reaction>
</comment>
<proteinExistence type="inferred from homology"/>
<dbReference type="InterPro" id="IPR000115">
    <property type="entry name" value="PRibGlycinamide_synth"/>
</dbReference>
<comment type="cofactor">
    <cofactor evidence="2">
        <name>Mg(2+)</name>
        <dbReference type="ChEBI" id="CHEBI:18420"/>
    </cofactor>
</comment>
<dbReference type="GO" id="GO:0006189">
    <property type="term" value="P:'de novo' IMP biosynthetic process"/>
    <property type="evidence" value="ECO:0007669"/>
    <property type="project" value="UniProtKB-UniRule"/>
</dbReference>
<feature type="domain" description="ATP-grasp" evidence="16">
    <location>
        <begin position="107"/>
        <end position="313"/>
    </location>
</feature>
<keyword evidence="7 15" id="KW-0547">Nucleotide-binding</keyword>
<sequence length="425" mass="46274">MRILIVGGGGREHTLAWKLNQSPLVEKIYCAPGNAGIEEQAQCVPLSVDDRQALADFAEKEGMDLTIVGPEDPLAAGIVDIFQKKGLKIFGPNKKAAQLEGSKVFAKELMYRHNIPTAEYKTFDNPQEAEEYIKKIGAPLVVKAEGLAAGKGVMVCYDEDEALMAIKRIMIDKTFGEAGRRVIVEECLQGEEASILAFTDGENILPMVSSQDHKPVYDGDRGPNTGGMGAYAPAPLVTPEMAKFAEEKILKPAVMGMKEDGYPYSGVIYAGLMIDEEGPKVLEFNCRFGDPEAQVVIPLLKSDLAPILQAVVEGRLQEIKAQWHEKYAVCVVMASGGYPGSYEKGMVINGLNELKGRDDLFVFHAGTALKDDQIVTNGGRVLGVTGWASTLPETLDKVYEAVDKISFNGAHYRKDIGKKALKYLK</sequence>
<dbReference type="SMART" id="SM01209">
    <property type="entry name" value="GARS_A"/>
    <property type="match status" value="1"/>
</dbReference>
<evidence type="ECO:0000256" key="10">
    <source>
        <dbReference type="ARBA" id="ARBA00023211"/>
    </source>
</evidence>
<dbReference type="EC" id="6.3.4.13" evidence="4 14"/>
<evidence type="ECO:0000256" key="3">
    <source>
        <dbReference type="ARBA" id="ARBA00005174"/>
    </source>
</evidence>
<dbReference type="InterPro" id="IPR020559">
    <property type="entry name" value="PRibGlycinamide_synth_CS"/>
</dbReference>
<evidence type="ECO:0000256" key="13">
    <source>
        <dbReference type="ARBA" id="ARBA00042864"/>
    </source>
</evidence>
<evidence type="ECO:0000256" key="12">
    <source>
        <dbReference type="ARBA" id="ARBA00042242"/>
    </source>
</evidence>
<evidence type="ECO:0000256" key="11">
    <source>
        <dbReference type="ARBA" id="ARBA00038345"/>
    </source>
</evidence>
<dbReference type="FunFam" id="3.30.470.20:FF:000018">
    <property type="entry name" value="Trifunctional purine biosynthetic protein adenosine-3"/>
    <property type="match status" value="1"/>
</dbReference>
<dbReference type="Pfam" id="PF01071">
    <property type="entry name" value="GARS_A"/>
    <property type="match status" value="1"/>
</dbReference>
<evidence type="ECO:0000256" key="9">
    <source>
        <dbReference type="ARBA" id="ARBA00022840"/>
    </source>
</evidence>
<organism evidence="17 18">
    <name type="scientific">Candidatus Syntrophonatronum acetioxidans</name>
    <dbReference type="NCBI Taxonomy" id="1795816"/>
    <lineage>
        <taxon>Bacteria</taxon>
        <taxon>Bacillati</taxon>
        <taxon>Bacillota</taxon>
        <taxon>Clostridia</taxon>
        <taxon>Eubacteriales</taxon>
        <taxon>Syntrophomonadaceae</taxon>
        <taxon>Candidatus Syntrophonatronum</taxon>
    </lineage>
</organism>
<dbReference type="AlphaFoldDB" id="A0A424YDI8"/>
<dbReference type="GO" id="GO:0046872">
    <property type="term" value="F:metal ion binding"/>
    <property type="evidence" value="ECO:0007669"/>
    <property type="project" value="UniProtKB-KW"/>
</dbReference>
<dbReference type="UniPathway" id="UPA00074">
    <property type="reaction ID" value="UER00125"/>
</dbReference>
<comment type="similarity">
    <text evidence="11 14">Belongs to the GARS family.</text>
</comment>
<dbReference type="GO" id="GO:0009113">
    <property type="term" value="P:purine nucleobase biosynthetic process"/>
    <property type="evidence" value="ECO:0007669"/>
    <property type="project" value="InterPro"/>
</dbReference>
<evidence type="ECO:0000313" key="18">
    <source>
        <dbReference type="Proteomes" id="UP000285138"/>
    </source>
</evidence>
<dbReference type="InterPro" id="IPR020562">
    <property type="entry name" value="PRibGlycinamide_synth_N"/>
</dbReference>
<gene>
    <name evidence="14 17" type="primary">purD</name>
    <name evidence="17" type="ORF">D5R97_06450</name>
</gene>
<dbReference type="InterPro" id="IPR011054">
    <property type="entry name" value="Rudment_hybrid_motif"/>
</dbReference>
<dbReference type="GO" id="GO:0004637">
    <property type="term" value="F:phosphoribosylamine-glycine ligase activity"/>
    <property type="evidence" value="ECO:0007669"/>
    <property type="project" value="UniProtKB-UniRule"/>
</dbReference>
<dbReference type="Gene3D" id="3.90.600.10">
    <property type="entry name" value="Phosphoribosylglycinamide synthetase, C-terminal domain"/>
    <property type="match status" value="1"/>
</dbReference>
<dbReference type="PROSITE" id="PS50975">
    <property type="entry name" value="ATP_GRASP"/>
    <property type="match status" value="1"/>
</dbReference>
<keyword evidence="6" id="KW-0479">Metal-binding</keyword>
<dbReference type="EMBL" id="QZAA01000165">
    <property type="protein sequence ID" value="RQD75274.1"/>
    <property type="molecule type" value="Genomic_DNA"/>
</dbReference>
<dbReference type="InterPro" id="IPR020560">
    <property type="entry name" value="PRibGlycinamide_synth_C-dom"/>
</dbReference>
<evidence type="ECO:0000256" key="8">
    <source>
        <dbReference type="ARBA" id="ARBA00022755"/>
    </source>
</evidence>
<comment type="pathway">
    <text evidence="3 14">Purine metabolism; IMP biosynthesis via de novo pathway; N(1)-(5-phospho-D-ribosyl)glycinamide from 5-phospho-alpha-D-ribose 1-diphosphate: step 2/2.</text>
</comment>
<evidence type="ECO:0000256" key="7">
    <source>
        <dbReference type="ARBA" id="ARBA00022741"/>
    </source>
</evidence>
<keyword evidence="9 15" id="KW-0067">ATP-binding</keyword>
<dbReference type="PROSITE" id="PS00184">
    <property type="entry name" value="GARS"/>
    <property type="match status" value="1"/>
</dbReference>